<comment type="caution">
    <text evidence="2">The sequence shown here is derived from an EMBL/GenBank/DDBJ whole genome shotgun (WGS) entry which is preliminary data.</text>
</comment>
<dbReference type="RefSeq" id="WP_153836939.1">
    <property type="nucleotide sequence ID" value="NZ_JBHUMW010000039.1"/>
</dbReference>
<dbReference type="Pfam" id="PF11193">
    <property type="entry name" value="DUF2812"/>
    <property type="match status" value="1"/>
</dbReference>
<feature type="transmembrane region" description="Helical" evidence="1">
    <location>
        <begin position="118"/>
        <end position="140"/>
    </location>
</feature>
<keyword evidence="1" id="KW-1133">Transmembrane helix</keyword>
<organism evidence="2 3">
    <name type="scientific">Gracilibacillus thailandensis</name>
    <dbReference type="NCBI Taxonomy" id="563735"/>
    <lineage>
        <taxon>Bacteria</taxon>
        <taxon>Bacillati</taxon>
        <taxon>Bacillota</taxon>
        <taxon>Bacilli</taxon>
        <taxon>Bacillales</taxon>
        <taxon>Bacillaceae</taxon>
        <taxon>Gracilibacillus</taxon>
    </lineage>
</organism>
<protein>
    <submittedName>
        <fullName evidence="2">DUF2812 domain-containing protein</fullName>
    </submittedName>
</protein>
<evidence type="ECO:0000313" key="3">
    <source>
        <dbReference type="Proteomes" id="UP000435187"/>
    </source>
</evidence>
<proteinExistence type="predicted"/>
<reference evidence="2 3" key="1">
    <citation type="submission" date="2019-10" db="EMBL/GenBank/DDBJ databases">
        <title>Gracilibacillus salitolerans sp. nov., a moderate halophile isolated from a saline soil in northwest China.</title>
        <authorList>
            <person name="Gan L."/>
        </authorList>
    </citation>
    <scope>NUCLEOTIDE SEQUENCE [LARGE SCALE GENOMIC DNA]</scope>
    <source>
        <strain evidence="2 3">TP2-8</strain>
    </source>
</reference>
<dbReference type="Proteomes" id="UP000435187">
    <property type="component" value="Unassembled WGS sequence"/>
</dbReference>
<dbReference type="EMBL" id="WJEE01000068">
    <property type="protein sequence ID" value="MRI68460.1"/>
    <property type="molecule type" value="Genomic_DNA"/>
</dbReference>
<feature type="transmembrane region" description="Helical" evidence="1">
    <location>
        <begin position="170"/>
        <end position="192"/>
    </location>
</feature>
<name>A0A6N7R5Q1_9BACI</name>
<gene>
    <name evidence="2" type="ORF">GH885_19320</name>
</gene>
<keyword evidence="1" id="KW-0472">Membrane</keyword>
<sequence>MRKFRIFIDQEKEEKWLEEMLQKGYHLEDTSFGYKFRKTKPQDRTIKIDYRIFNEQVDFMDYCTLFEDSGWKHIVGNKSSGKQYFIKAYENGNEDIFSDELSRASKYKRLSTRCLRTGIGYLPLFLVLIYTKVINVEALYNPMHLYLNKEIWEMQGLSFWTLFLLETPFAILRGLLWYFFPVSIILYIYFYLKAKKLYRLIPVEK</sequence>
<dbReference type="AlphaFoldDB" id="A0A6N7R5Q1"/>
<accession>A0A6N7R5Q1</accession>
<evidence type="ECO:0000313" key="2">
    <source>
        <dbReference type="EMBL" id="MRI68460.1"/>
    </source>
</evidence>
<keyword evidence="3" id="KW-1185">Reference proteome</keyword>
<dbReference type="InterPro" id="IPR021359">
    <property type="entry name" value="DUF2812"/>
</dbReference>
<keyword evidence="1" id="KW-0812">Transmembrane</keyword>
<evidence type="ECO:0000256" key="1">
    <source>
        <dbReference type="SAM" id="Phobius"/>
    </source>
</evidence>